<dbReference type="SUPFAM" id="SSF55729">
    <property type="entry name" value="Acyl-CoA N-acyltransferases (Nat)"/>
    <property type="match status" value="1"/>
</dbReference>
<dbReference type="EMBL" id="JACHOT010000002">
    <property type="protein sequence ID" value="MBB4650533.1"/>
    <property type="molecule type" value="Genomic_DNA"/>
</dbReference>
<dbReference type="CDD" id="cd04301">
    <property type="entry name" value="NAT_SF"/>
    <property type="match status" value="1"/>
</dbReference>
<evidence type="ECO:0000313" key="5">
    <source>
        <dbReference type="Proteomes" id="UP000539538"/>
    </source>
</evidence>
<dbReference type="InterPro" id="IPR050832">
    <property type="entry name" value="Bact_Acetyltransf"/>
</dbReference>
<sequence length="149" mass="16007">MTVNIRPARAEERDTLGALKLRSSLAWGDHVEELQALPEAREVPAAHLPHVVVAEIAGEIVGFVTVLPDDVATLAELEDLFIAPEAWRKGIGSMLLAEAERRAAALGARSLRVVAGARARPFYEASGFRFAGTVATYLAPAVQLRKDLA</sequence>
<protein>
    <submittedName>
        <fullName evidence="4">GNAT superfamily N-acetyltransferase</fullName>
    </submittedName>
</protein>
<dbReference type="PROSITE" id="PS51186">
    <property type="entry name" value="GNAT"/>
    <property type="match status" value="1"/>
</dbReference>
<dbReference type="PANTHER" id="PTHR43877">
    <property type="entry name" value="AMINOALKYLPHOSPHONATE N-ACETYLTRANSFERASE-RELATED-RELATED"/>
    <property type="match status" value="1"/>
</dbReference>
<dbReference type="Proteomes" id="UP000539538">
    <property type="component" value="Unassembled WGS sequence"/>
</dbReference>
<keyword evidence="1" id="KW-0808">Transferase</keyword>
<organism evidence="4 5">
    <name type="scientific">Aminobacter niigataensis</name>
    <dbReference type="NCBI Taxonomy" id="83265"/>
    <lineage>
        <taxon>Bacteria</taxon>
        <taxon>Pseudomonadati</taxon>
        <taxon>Pseudomonadota</taxon>
        <taxon>Alphaproteobacteria</taxon>
        <taxon>Hyphomicrobiales</taxon>
        <taxon>Phyllobacteriaceae</taxon>
        <taxon>Aminobacter</taxon>
    </lineage>
</organism>
<dbReference type="InterPro" id="IPR000182">
    <property type="entry name" value="GNAT_dom"/>
</dbReference>
<evidence type="ECO:0000259" key="3">
    <source>
        <dbReference type="PROSITE" id="PS51186"/>
    </source>
</evidence>
<dbReference type="InterPro" id="IPR016181">
    <property type="entry name" value="Acyl_CoA_acyltransferase"/>
</dbReference>
<proteinExistence type="predicted"/>
<feature type="domain" description="N-acetyltransferase" evidence="3">
    <location>
        <begin position="3"/>
        <end position="149"/>
    </location>
</feature>
<evidence type="ECO:0000256" key="1">
    <source>
        <dbReference type="ARBA" id="ARBA00022679"/>
    </source>
</evidence>
<dbReference type="Gene3D" id="3.40.630.30">
    <property type="match status" value="1"/>
</dbReference>
<evidence type="ECO:0000313" key="4">
    <source>
        <dbReference type="EMBL" id="MBB4650533.1"/>
    </source>
</evidence>
<keyword evidence="2" id="KW-0012">Acyltransferase</keyword>
<comment type="caution">
    <text evidence="4">The sequence shown here is derived from an EMBL/GenBank/DDBJ whole genome shotgun (WGS) entry which is preliminary data.</text>
</comment>
<accession>A0ABR6L1L5</accession>
<dbReference type="Pfam" id="PF00583">
    <property type="entry name" value="Acetyltransf_1"/>
    <property type="match status" value="1"/>
</dbReference>
<reference evidence="4 5" key="1">
    <citation type="submission" date="2020-08" db="EMBL/GenBank/DDBJ databases">
        <title>Genomic Encyclopedia of Type Strains, Phase IV (KMG-IV): sequencing the most valuable type-strain genomes for metagenomic binning, comparative biology and taxonomic classification.</title>
        <authorList>
            <person name="Goeker M."/>
        </authorList>
    </citation>
    <scope>NUCLEOTIDE SEQUENCE [LARGE SCALE GENOMIC DNA]</scope>
    <source>
        <strain evidence="4 5">DSM 7050</strain>
    </source>
</reference>
<keyword evidence="5" id="KW-1185">Reference proteome</keyword>
<name>A0ABR6L1L5_9HYPH</name>
<gene>
    <name evidence="4" type="ORF">GGQ99_002288</name>
</gene>
<evidence type="ECO:0000256" key="2">
    <source>
        <dbReference type="ARBA" id="ARBA00023315"/>
    </source>
</evidence>
<dbReference type="RefSeq" id="WP_183262605.1">
    <property type="nucleotide sequence ID" value="NZ_BAAAVZ010000002.1"/>
</dbReference>